<reference evidence="2" key="1">
    <citation type="submission" date="2021-06" db="EMBL/GenBank/DDBJ databases">
        <title>44 bacteria genomes isolated from Dapeng, Shenzhen.</title>
        <authorList>
            <person name="Zheng W."/>
            <person name="Yu S."/>
            <person name="Huang Y."/>
        </authorList>
    </citation>
    <scope>NUCLEOTIDE SEQUENCE</scope>
    <source>
        <strain evidence="2">DP5N28-2</strain>
    </source>
</reference>
<protein>
    <submittedName>
        <fullName evidence="2">DUF2059 domain-containing protein</fullName>
    </submittedName>
</protein>
<dbReference type="InterPro" id="IPR018637">
    <property type="entry name" value="DUF2059"/>
</dbReference>
<dbReference type="EMBL" id="JAHVHU010000007">
    <property type="protein sequence ID" value="MBY5957996.1"/>
    <property type="molecule type" value="Genomic_DNA"/>
</dbReference>
<gene>
    <name evidence="2" type="ORF">KUV50_07640</name>
</gene>
<dbReference type="Proteomes" id="UP000753961">
    <property type="component" value="Unassembled WGS sequence"/>
</dbReference>
<dbReference type="AlphaFoldDB" id="A0A953HTL8"/>
<keyword evidence="3" id="KW-1185">Reference proteome</keyword>
<proteinExistence type="predicted"/>
<organism evidence="2 3">
    <name type="scientific">Membranihabitans marinus</name>
    <dbReference type="NCBI Taxonomy" id="1227546"/>
    <lineage>
        <taxon>Bacteria</taxon>
        <taxon>Pseudomonadati</taxon>
        <taxon>Bacteroidota</taxon>
        <taxon>Saprospiria</taxon>
        <taxon>Saprospirales</taxon>
        <taxon>Saprospiraceae</taxon>
        <taxon>Membranihabitans</taxon>
    </lineage>
</organism>
<dbReference type="RefSeq" id="WP_222579533.1">
    <property type="nucleotide sequence ID" value="NZ_JAHVHU010000007.1"/>
</dbReference>
<dbReference type="Pfam" id="PF09832">
    <property type="entry name" value="DUF2059"/>
    <property type="match status" value="1"/>
</dbReference>
<sequence>MKNLILAFSILIMGYSASGQITDPTYKTKIKTLMDIQMGQGLIIDEMMKQITPNIPTESRAEFKKEFEMIMDKSMDKIADVQMEVFTKEEVDALLEFYNSPIGQQIQKKLPQIMMKTSKMQQELTMELMPIMQKYIK</sequence>
<evidence type="ECO:0000313" key="2">
    <source>
        <dbReference type="EMBL" id="MBY5957996.1"/>
    </source>
</evidence>
<feature type="domain" description="DUF2059" evidence="1">
    <location>
        <begin position="75"/>
        <end position="130"/>
    </location>
</feature>
<comment type="caution">
    <text evidence="2">The sequence shown here is derived from an EMBL/GenBank/DDBJ whole genome shotgun (WGS) entry which is preliminary data.</text>
</comment>
<accession>A0A953HTL8</accession>
<evidence type="ECO:0000259" key="1">
    <source>
        <dbReference type="Pfam" id="PF09832"/>
    </source>
</evidence>
<evidence type="ECO:0000313" key="3">
    <source>
        <dbReference type="Proteomes" id="UP000753961"/>
    </source>
</evidence>
<name>A0A953HTL8_9BACT</name>